<dbReference type="InterPro" id="IPR052177">
    <property type="entry name" value="Divisome_Glycosyl_Hydrolase"/>
</dbReference>
<feature type="signal peptide" evidence="2">
    <location>
        <begin position="1"/>
        <end position="25"/>
    </location>
</feature>
<evidence type="ECO:0000259" key="3">
    <source>
        <dbReference type="Pfam" id="PF02638"/>
    </source>
</evidence>
<dbReference type="RefSeq" id="WP_072950076.1">
    <property type="nucleotide sequence ID" value="NZ_FRCT01000005.1"/>
</dbReference>
<proteinExistence type="predicted"/>
<accession>A0A1M7J058</accession>
<keyword evidence="1 2" id="KW-0732">Signal</keyword>
<feature type="domain" description="Glycosyl hydrolase-like 10" evidence="3">
    <location>
        <begin position="57"/>
        <end position="342"/>
    </location>
</feature>
<protein>
    <submittedName>
        <fullName evidence="4">Uncharacterized lipoprotein YddW, UPF0748 family</fullName>
    </submittedName>
</protein>
<dbReference type="PANTHER" id="PTHR43405">
    <property type="entry name" value="GLYCOSYL HYDROLASE DIGH"/>
    <property type="match status" value="1"/>
</dbReference>
<dbReference type="InterPro" id="IPR003790">
    <property type="entry name" value="GHL10"/>
</dbReference>
<reference evidence="4 5" key="1">
    <citation type="submission" date="2016-11" db="EMBL/GenBank/DDBJ databases">
        <authorList>
            <person name="Jaros S."/>
            <person name="Januszkiewicz K."/>
            <person name="Wedrychowicz H."/>
        </authorList>
    </citation>
    <scope>NUCLEOTIDE SEQUENCE [LARGE SCALE GENOMIC DNA]</scope>
    <source>
        <strain evidence="4 5">Y1</strain>
    </source>
</reference>
<dbReference type="EMBL" id="FRCT01000005">
    <property type="protein sequence ID" value="SHM46474.1"/>
    <property type="molecule type" value="Genomic_DNA"/>
</dbReference>
<dbReference type="AlphaFoldDB" id="A0A1M7J058"/>
<organism evidence="4 5">
    <name type="scientific">Ruminococcus flavefaciens</name>
    <dbReference type="NCBI Taxonomy" id="1265"/>
    <lineage>
        <taxon>Bacteria</taxon>
        <taxon>Bacillati</taxon>
        <taxon>Bacillota</taxon>
        <taxon>Clostridia</taxon>
        <taxon>Eubacteriales</taxon>
        <taxon>Oscillospiraceae</taxon>
        <taxon>Ruminococcus</taxon>
    </lineage>
</organism>
<dbReference type="SUPFAM" id="SSF51445">
    <property type="entry name" value="(Trans)glycosidases"/>
    <property type="match status" value="1"/>
</dbReference>
<keyword evidence="4" id="KW-0449">Lipoprotein</keyword>
<dbReference type="PROSITE" id="PS51257">
    <property type="entry name" value="PROKAR_LIPOPROTEIN"/>
    <property type="match status" value="1"/>
</dbReference>
<feature type="chain" id="PRO_5012070907" evidence="2">
    <location>
        <begin position="26"/>
        <end position="381"/>
    </location>
</feature>
<evidence type="ECO:0000313" key="4">
    <source>
        <dbReference type="EMBL" id="SHM46474.1"/>
    </source>
</evidence>
<dbReference type="Pfam" id="PF02638">
    <property type="entry name" value="GHL10"/>
    <property type="match status" value="1"/>
</dbReference>
<name>A0A1M7J058_RUMFL</name>
<dbReference type="Proteomes" id="UP000184394">
    <property type="component" value="Unassembled WGS sequence"/>
</dbReference>
<dbReference type="PANTHER" id="PTHR43405:SF1">
    <property type="entry name" value="GLYCOSYL HYDROLASE DIGH"/>
    <property type="match status" value="1"/>
</dbReference>
<evidence type="ECO:0000313" key="5">
    <source>
        <dbReference type="Proteomes" id="UP000184394"/>
    </source>
</evidence>
<dbReference type="Gene3D" id="3.20.20.80">
    <property type="entry name" value="Glycosidases"/>
    <property type="match status" value="1"/>
</dbReference>
<sequence length="381" mass="43331">MKKFFAAACAAAFLMSVGCSSIVRTADNTANTECGESKAPVNEKAAYEPLNYREQVGLWLPYVRFPDYMQGKSEAEFRKAVAQIMEDAAADSVNTVYFHVRPNGDAYYASELFPKGTYLDGDYDPLEIVLEEAHKRGISVHGWINPLRLQTAEQMNNVPDSFIVKKWINAGEPYVKNVGGRWYLDPAYPETEELLRNSVREVLDNYDVDGIHIDDYFYPTTDPEFDRIAFETSGSGDLAQWRIENVNRFVKAMYDTVKAKDKRLVFGISPQGNIDADYNSQYADVMRWSSEEGFCDYIVPQIYFGFENENSPFLPTLNQWEELVDESKVSLIIGLAAYKLGREDKWAGEAAELEWINDPDIISKQIMEVKKSSADGYALYY</sequence>
<evidence type="ECO:0000256" key="2">
    <source>
        <dbReference type="SAM" id="SignalP"/>
    </source>
</evidence>
<evidence type="ECO:0000256" key="1">
    <source>
        <dbReference type="ARBA" id="ARBA00022729"/>
    </source>
</evidence>
<dbReference type="OrthoDB" id="43070at2"/>
<dbReference type="InterPro" id="IPR017853">
    <property type="entry name" value="GH"/>
</dbReference>
<gene>
    <name evidence="4" type="ORF">SAMN04487860_10557</name>
</gene>